<keyword evidence="2" id="KW-1185">Reference proteome</keyword>
<organism evidence="1 2">
    <name type="scientific">Paramecium octaurelia</name>
    <dbReference type="NCBI Taxonomy" id="43137"/>
    <lineage>
        <taxon>Eukaryota</taxon>
        <taxon>Sar</taxon>
        <taxon>Alveolata</taxon>
        <taxon>Ciliophora</taxon>
        <taxon>Intramacronucleata</taxon>
        <taxon>Oligohymenophorea</taxon>
        <taxon>Peniculida</taxon>
        <taxon>Parameciidae</taxon>
        <taxon>Paramecium</taxon>
    </lineage>
</organism>
<protein>
    <submittedName>
        <fullName evidence="1">Uncharacterized protein</fullName>
    </submittedName>
</protein>
<gene>
    <name evidence="1" type="ORF">POCTA_138.1.T0570032</name>
</gene>
<reference evidence="1" key="1">
    <citation type="submission" date="2021-01" db="EMBL/GenBank/DDBJ databases">
        <authorList>
            <consortium name="Genoscope - CEA"/>
            <person name="William W."/>
        </authorList>
    </citation>
    <scope>NUCLEOTIDE SEQUENCE</scope>
</reference>
<sequence>MQLVGGALQVIKLAVVELDSEINQPECEILITSQEAIICLPL</sequence>
<name>A0A8S1V1E7_PAROT</name>
<dbReference type="Proteomes" id="UP000683925">
    <property type="component" value="Unassembled WGS sequence"/>
</dbReference>
<comment type="caution">
    <text evidence="1">The sequence shown here is derived from an EMBL/GenBank/DDBJ whole genome shotgun (WGS) entry which is preliminary data.</text>
</comment>
<evidence type="ECO:0000313" key="1">
    <source>
        <dbReference type="EMBL" id="CAD8170745.1"/>
    </source>
</evidence>
<dbReference type="AlphaFoldDB" id="A0A8S1V1E7"/>
<accession>A0A8S1V1E7</accession>
<proteinExistence type="predicted"/>
<evidence type="ECO:0000313" key="2">
    <source>
        <dbReference type="Proteomes" id="UP000683925"/>
    </source>
</evidence>
<dbReference type="EMBL" id="CAJJDP010000056">
    <property type="protein sequence ID" value="CAD8170745.1"/>
    <property type="molecule type" value="Genomic_DNA"/>
</dbReference>